<dbReference type="InterPro" id="IPR005325">
    <property type="entry name" value="DUF308_memb"/>
</dbReference>
<reference evidence="2 3" key="1">
    <citation type="submission" date="2018-04" db="EMBL/GenBank/DDBJ databases">
        <title>Novel Campyloabacter and Helicobacter Species and Strains.</title>
        <authorList>
            <person name="Mannion A.J."/>
            <person name="Shen Z."/>
            <person name="Fox J.G."/>
        </authorList>
    </citation>
    <scope>NUCLEOTIDE SEQUENCE [LARGE SCALE GENOMIC DNA]</scope>
    <source>
        <strain evidence="2 3">MIT 12-6600</strain>
    </source>
</reference>
<comment type="caution">
    <text evidence="2">The sequence shown here is derived from an EMBL/GenBank/DDBJ whole genome shotgun (WGS) entry which is preliminary data.</text>
</comment>
<dbReference type="AlphaFoldDB" id="A0A3D8IQV3"/>
<proteinExistence type="predicted"/>
<evidence type="ECO:0000313" key="2">
    <source>
        <dbReference type="EMBL" id="RDU67285.1"/>
    </source>
</evidence>
<accession>A0A3D8IQV3</accession>
<feature type="transmembrane region" description="Helical" evidence="1">
    <location>
        <begin position="91"/>
        <end position="115"/>
    </location>
</feature>
<feature type="transmembrane region" description="Helical" evidence="1">
    <location>
        <begin position="65"/>
        <end position="85"/>
    </location>
</feature>
<feature type="transmembrane region" description="Helical" evidence="1">
    <location>
        <begin position="12"/>
        <end position="31"/>
    </location>
</feature>
<feature type="transmembrane region" description="Helical" evidence="1">
    <location>
        <begin position="147"/>
        <end position="170"/>
    </location>
</feature>
<evidence type="ECO:0000256" key="1">
    <source>
        <dbReference type="SAM" id="Phobius"/>
    </source>
</evidence>
<dbReference type="InterPro" id="IPR052712">
    <property type="entry name" value="Acid_resist_chaperone_HdeD"/>
</dbReference>
<gene>
    <name evidence="2" type="ORF">CQA54_04745</name>
</gene>
<dbReference type="Pfam" id="PF03729">
    <property type="entry name" value="DUF308"/>
    <property type="match status" value="2"/>
</dbReference>
<protein>
    <recommendedName>
        <fullName evidence="4">DUF308 domain-containing protein</fullName>
    </recommendedName>
</protein>
<evidence type="ECO:0000313" key="3">
    <source>
        <dbReference type="Proteomes" id="UP000256514"/>
    </source>
</evidence>
<dbReference type="Proteomes" id="UP000256514">
    <property type="component" value="Unassembled WGS sequence"/>
</dbReference>
<dbReference type="OrthoDB" id="193343at2"/>
<feature type="transmembrane region" description="Helical" evidence="1">
    <location>
        <begin position="37"/>
        <end position="58"/>
    </location>
</feature>
<evidence type="ECO:0008006" key="4">
    <source>
        <dbReference type="Google" id="ProtNLM"/>
    </source>
</evidence>
<sequence length="174" mass="19773">MKTMKTQIIRMLWLLCSICVIMLGVICMIFPDRTMLTLSYFAALLMCAIGVVSIYYFFQSLYRPRWVLFDGIVSIVLALILLFGNEQIGESFIPLVIAFWVLFKGVIWIILAFTMRTMSHNAFSSVMVLGVICVILGLIFIRFPEILAFLLSFAVGLTLIVCGVVSVVFWKSFR</sequence>
<keyword evidence="1" id="KW-0812">Transmembrane</keyword>
<dbReference type="PANTHER" id="PTHR34989">
    <property type="entry name" value="PROTEIN HDED"/>
    <property type="match status" value="1"/>
</dbReference>
<dbReference type="RefSeq" id="WP_115571005.1">
    <property type="nucleotide sequence ID" value="NZ_NXLT01000003.1"/>
</dbReference>
<keyword evidence="1" id="KW-1133">Transmembrane helix</keyword>
<keyword evidence="3" id="KW-1185">Reference proteome</keyword>
<name>A0A3D8IQV3_9HELI</name>
<feature type="transmembrane region" description="Helical" evidence="1">
    <location>
        <begin position="122"/>
        <end position="141"/>
    </location>
</feature>
<dbReference type="GO" id="GO:0005886">
    <property type="term" value="C:plasma membrane"/>
    <property type="evidence" value="ECO:0007669"/>
    <property type="project" value="TreeGrafter"/>
</dbReference>
<dbReference type="EMBL" id="NXLT01000003">
    <property type="protein sequence ID" value="RDU67285.1"/>
    <property type="molecule type" value="Genomic_DNA"/>
</dbReference>
<organism evidence="2 3">
    <name type="scientific">Helicobacter equorum</name>
    <dbReference type="NCBI Taxonomy" id="361872"/>
    <lineage>
        <taxon>Bacteria</taxon>
        <taxon>Pseudomonadati</taxon>
        <taxon>Campylobacterota</taxon>
        <taxon>Epsilonproteobacteria</taxon>
        <taxon>Campylobacterales</taxon>
        <taxon>Helicobacteraceae</taxon>
        <taxon>Helicobacter</taxon>
    </lineage>
</organism>
<dbReference type="PANTHER" id="PTHR34989:SF1">
    <property type="entry name" value="PROTEIN HDED"/>
    <property type="match status" value="1"/>
</dbReference>
<keyword evidence="1" id="KW-0472">Membrane</keyword>